<dbReference type="Gene3D" id="2.30.130.40">
    <property type="entry name" value="LON domain-like"/>
    <property type="match status" value="1"/>
</dbReference>
<evidence type="ECO:0000313" key="19">
    <source>
        <dbReference type="Proteomes" id="UP000003688"/>
    </source>
</evidence>
<dbReference type="AlphaFoldDB" id="B9XB79"/>
<evidence type="ECO:0000256" key="10">
    <source>
        <dbReference type="PIRNR" id="PIRNR001174"/>
    </source>
</evidence>
<dbReference type="InterPro" id="IPR054594">
    <property type="entry name" value="Lon_lid"/>
</dbReference>
<dbReference type="InterPro" id="IPR008268">
    <property type="entry name" value="Peptidase_S16_AS"/>
</dbReference>
<protein>
    <recommendedName>
        <fullName evidence="9 10">Lon protease</fullName>
        <ecNumber evidence="9 10">3.4.21.53</ecNumber>
    </recommendedName>
    <alternativeName>
        <fullName evidence="9">ATP-dependent protease La</fullName>
    </alternativeName>
</protein>
<evidence type="ECO:0000256" key="6">
    <source>
        <dbReference type="ARBA" id="ARBA00022825"/>
    </source>
</evidence>
<evidence type="ECO:0000256" key="12">
    <source>
        <dbReference type="PIRSR" id="PIRSR001174-2"/>
    </source>
</evidence>
<feature type="region of interest" description="Disordered" evidence="15">
    <location>
        <begin position="812"/>
        <end position="833"/>
    </location>
</feature>
<proteinExistence type="evidence at transcript level"/>
<dbReference type="Proteomes" id="UP000003688">
    <property type="component" value="Unassembled WGS sequence"/>
</dbReference>
<dbReference type="Gene3D" id="3.30.230.10">
    <property type="match status" value="1"/>
</dbReference>
<dbReference type="InterPro" id="IPR027065">
    <property type="entry name" value="Lon_Prtase"/>
</dbReference>
<evidence type="ECO:0000256" key="8">
    <source>
        <dbReference type="ARBA" id="ARBA00023016"/>
    </source>
</evidence>
<reference evidence="18 19" key="1">
    <citation type="journal article" date="2011" name="J. Bacteriol.">
        <title>Genome sequence of 'Pedosphaera parvula' Ellin514, an aerobic Verrucomicrobial isolate from pasture soil.</title>
        <authorList>
            <person name="Kant R."/>
            <person name="van Passel M.W."/>
            <person name="Sangwan P."/>
            <person name="Palva A."/>
            <person name="Lucas S."/>
            <person name="Copeland A."/>
            <person name="Lapidus A."/>
            <person name="Glavina Del Rio T."/>
            <person name="Dalin E."/>
            <person name="Tice H."/>
            <person name="Bruce D."/>
            <person name="Goodwin L."/>
            <person name="Pitluck S."/>
            <person name="Chertkov O."/>
            <person name="Larimer F.W."/>
            <person name="Land M.L."/>
            <person name="Hauser L."/>
            <person name="Brettin T.S."/>
            <person name="Detter J.C."/>
            <person name="Han S."/>
            <person name="de Vos W.M."/>
            <person name="Janssen P.H."/>
            <person name="Smidt H."/>
        </authorList>
    </citation>
    <scope>NUCLEOTIDE SEQUENCE [LARGE SCALE GENOMIC DNA]</scope>
    <source>
        <strain evidence="18 19">Ellin514</strain>
    </source>
</reference>
<dbReference type="Gene3D" id="1.20.5.5270">
    <property type="match status" value="1"/>
</dbReference>
<comment type="induction">
    <text evidence="9">By heat shock.</text>
</comment>
<evidence type="ECO:0000259" key="17">
    <source>
        <dbReference type="PROSITE" id="PS51787"/>
    </source>
</evidence>
<gene>
    <name evidence="9" type="primary">lon</name>
    <name evidence="18" type="ORF">Cflav_PD5399</name>
</gene>
<dbReference type="PROSITE" id="PS51787">
    <property type="entry name" value="LON_N"/>
    <property type="match status" value="1"/>
</dbReference>
<comment type="subunit">
    <text evidence="9 10">Homohexamer. Organized in a ring with a central cavity.</text>
</comment>
<dbReference type="GO" id="GO:0005737">
    <property type="term" value="C:cytoplasm"/>
    <property type="evidence" value="ECO:0007669"/>
    <property type="project" value="UniProtKB-SubCell"/>
</dbReference>
<evidence type="ECO:0000256" key="1">
    <source>
        <dbReference type="ARBA" id="ARBA00004496"/>
    </source>
</evidence>
<evidence type="ECO:0000313" key="18">
    <source>
        <dbReference type="EMBL" id="EEF62764.1"/>
    </source>
</evidence>
<dbReference type="NCBIfam" id="TIGR00763">
    <property type="entry name" value="lon"/>
    <property type="match status" value="1"/>
</dbReference>
<keyword evidence="3 9" id="KW-0645">Protease</keyword>
<organism evidence="18 19">
    <name type="scientific">Pedosphaera parvula (strain Ellin514)</name>
    <dbReference type="NCBI Taxonomy" id="320771"/>
    <lineage>
        <taxon>Bacteria</taxon>
        <taxon>Pseudomonadati</taxon>
        <taxon>Verrucomicrobiota</taxon>
        <taxon>Pedosphaerae</taxon>
        <taxon>Pedosphaerales</taxon>
        <taxon>Pedosphaeraceae</taxon>
        <taxon>Pedosphaera</taxon>
    </lineage>
</organism>
<evidence type="ECO:0000256" key="11">
    <source>
        <dbReference type="PIRSR" id="PIRSR001174-1"/>
    </source>
</evidence>
<dbReference type="PROSITE" id="PS01046">
    <property type="entry name" value="LON_SER"/>
    <property type="match status" value="1"/>
</dbReference>
<dbReference type="Pfam" id="PF22667">
    <property type="entry name" value="Lon_lid"/>
    <property type="match status" value="1"/>
</dbReference>
<dbReference type="PROSITE" id="PS51786">
    <property type="entry name" value="LON_PROTEOLYTIC"/>
    <property type="match status" value="1"/>
</dbReference>
<dbReference type="Gene3D" id="1.20.58.1480">
    <property type="match status" value="1"/>
</dbReference>
<dbReference type="InterPro" id="IPR027543">
    <property type="entry name" value="Lon_bac"/>
</dbReference>
<dbReference type="InterPro" id="IPR015947">
    <property type="entry name" value="PUA-like_sf"/>
</dbReference>
<dbReference type="InterPro" id="IPR004815">
    <property type="entry name" value="Lon_bac/euk-typ"/>
</dbReference>
<dbReference type="GO" id="GO:0005524">
    <property type="term" value="F:ATP binding"/>
    <property type="evidence" value="ECO:0007669"/>
    <property type="project" value="UniProtKB-UniRule"/>
</dbReference>
<dbReference type="PANTHER" id="PTHR10046">
    <property type="entry name" value="ATP DEPENDENT LON PROTEASE FAMILY MEMBER"/>
    <property type="match status" value="1"/>
</dbReference>
<dbReference type="PRINTS" id="PR00830">
    <property type="entry name" value="ENDOLAPTASE"/>
</dbReference>
<dbReference type="InterPro" id="IPR046336">
    <property type="entry name" value="Lon_prtase_N_sf"/>
</dbReference>
<dbReference type="SUPFAM" id="SSF52540">
    <property type="entry name" value="P-loop containing nucleoside triphosphate hydrolases"/>
    <property type="match status" value="1"/>
</dbReference>
<dbReference type="InterPro" id="IPR003959">
    <property type="entry name" value="ATPase_AAA_core"/>
</dbReference>
<dbReference type="PIRSF" id="PIRSF001174">
    <property type="entry name" value="Lon_proteas"/>
    <property type="match status" value="1"/>
</dbReference>
<dbReference type="Pfam" id="PF02190">
    <property type="entry name" value="LON_substr_bdg"/>
    <property type="match status" value="1"/>
</dbReference>
<dbReference type="InterPro" id="IPR020568">
    <property type="entry name" value="Ribosomal_Su5_D2-typ_SF"/>
</dbReference>
<dbReference type="GO" id="GO:0034605">
    <property type="term" value="P:cellular response to heat"/>
    <property type="evidence" value="ECO:0007669"/>
    <property type="project" value="UniProtKB-UniRule"/>
</dbReference>
<comment type="catalytic activity">
    <reaction evidence="9 10 13">
        <text>Hydrolysis of proteins in presence of ATP.</text>
        <dbReference type="EC" id="3.4.21.53"/>
    </reaction>
</comment>
<feature type="binding site" evidence="9 12">
    <location>
        <begin position="391"/>
        <end position="398"/>
    </location>
    <ligand>
        <name>ATP</name>
        <dbReference type="ChEBI" id="CHEBI:30616"/>
    </ligand>
</feature>
<keyword evidence="8 9" id="KW-0346">Stress response</keyword>
<dbReference type="InterPro" id="IPR003593">
    <property type="entry name" value="AAA+_ATPase"/>
</dbReference>
<evidence type="ECO:0000256" key="13">
    <source>
        <dbReference type="PROSITE-ProRule" id="PRU01122"/>
    </source>
</evidence>
<sequence length="833" mass="92633">MTAKDNFMIDPTPADGEGGQQNPHVIGVARKEDDPDQPVIPETLPILAIRGLVVFPGTVVPLTVRRPTSLKLLEESLPQSKVIGLVTQQTNEESPGPDDLYKIGVAANVLKLIRQPDGSAVIAVQAMRRFAIRKVVLTHPFIKAEVEVLWPIMPPKEDKEFEAAVRNLRETALRLIKVTPDVPEQARAIIEGMQDPGQMADFLASNLNMEVPDKQQLLEELDVAKRVRAVQLRVSSQYEIAQLQQKLQQDVASQFTDAQRRAYLREQIKAIQRELGEEPEGADEQIEELRKELEEAQLPPEVMEQAEKELKRLRALPQASPEVSVIVGYLESLADLPWNKRSEDNLDLNQAQKILDRDHYDLEKVKRRLIEFLAVRKLNPRGRGPILCFLGPPGVGKTSLGQSIADALGRKFARMSLGGIRDEAEIRGHRRTYIGSMPGRIIQEMRRVGTKNPVIMLDEIDKLGADFRGDPASALLEVLDPRQNNAFVDRYIDVPFDLSEVIFIATANYMDAVPAPLRDRMEVIELPGYTEREKLEIAKNYLVVRQLEENGLKPEQCQWEKSALSRVIEDYTREAGVRELERQIGAVCRGIAARVARGEIQAMTVTPQIVQEMLGPPRYIRETRLKTSKPGVVTGLAYTPIGGEVLFIEATRYPGKGNITLTGQIGNVMRESVQAALSLVRSRVKELGISADAFRDMDIHVHVPSGAVPKDGPSAGVAMFTAIASLFSDTPVRSEVAMTGEVTLRGLVLPIGGLKEKTLAALRAGIEEVIIPKLNEKDLFDLPEEVKNKLKFTLAENVDDVLRAALEREEEEKIHNRLKGSGGDGTKPRPRSQ</sequence>
<evidence type="ECO:0000259" key="16">
    <source>
        <dbReference type="PROSITE" id="PS51786"/>
    </source>
</evidence>
<dbReference type="GO" id="GO:0043565">
    <property type="term" value="F:sequence-specific DNA binding"/>
    <property type="evidence" value="ECO:0007669"/>
    <property type="project" value="UniProtKB-UniRule"/>
</dbReference>
<dbReference type="GO" id="GO:0004176">
    <property type="term" value="F:ATP-dependent peptidase activity"/>
    <property type="evidence" value="ECO:0007669"/>
    <property type="project" value="UniProtKB-UniRule"/>
</dbReference>
<dbReference type="HAMAP" id="MF_01973">
    <property type="entry name" value="lon_bact"/>
    <property type="match status" value="1"/>
</dbReference>
<dbReference type="SMART" id="SM00382">
    <property type="entry name" value="AAA"/>
    <property type="match status" value="1"/>
</dbReference>
<evidence type="ECO:0000256" key="7">
    <source>
        <dbReference type="ARBA" id="ARBA00022840"/>
    </source>
</evidence>
<dbReference type="OrthoDB" id="9803599at2"/>
<dbReference type="CDD" id="cd19500">
    <property type="entry name" value="RecA-like_Lon"/>
    <property type="match status" value="1"/>
</dbReference>
<dbReference type="InterPro" id="IPR014721">
    <property type="entry name" value="Ribsml_uS5_D2-typ_fold_subgr"/>
</dbReference>
<dbReference type="EC" id="3.4.21.53" evidence="9 10"/>
<evidence type="ECO:0000256" key="3">
    <source>
        <dbReference type="ARBA" id="ARBA00022670"/>
    </source>
</evidence>
<evidence type="ECO:0000256" key="14">
    <source>
        <dbReference type="RuleBase" id="RU000591"/>
    </source>
</evidence>
<evidence type="ECO:0000256" key="9">
    <source>
        <dbReference type="HAMAP-Rule" id="MF_01973"/>
    </source>
</evidence>
<dbReference type="Pfam" id="PF05362">
    <property type="entry name" value="Lon_C"/>
    <property type="match status" value="1"/>
</dbReference>
<feature type="active site" evidence="9 11">
    <location>
        <position position="757"/>
    </location>
</feature>
<dbReference type="RefSeq" id="WP_007413077.1">
    <property type="nucleotide sequence ID" value="NZ_ABOX02000003.1"/>
</dbReference>
<evidence type="ECO:0000256" key="2">
    <source>
        <dbReference type="ARBA" id="ARBA00022490"/>
    </source>
</evidence>
<dbReference type="InterPro" id="IPR008269">
    <property type="entry name" value="Lon_proteolytic"/>
</dbReference>
<feature type="domain" description="Lon N-terminal" evidence="17">
    <location>
        <begin position="44"/>
        <end position="238"/>
    </location>
</feature>
<dbReference type="FunFam" id="1.20.5.5270:FF:000002">
    <property type="entry name" value="Lon protease homolog"/>
    <property type="match status" value="1"/>
</dbReference>
<dbReference type="Gene3D" id="3.40.50.300">
    <property type="entry name" value="P-loop containing nucleotide triphosphate hydrolases"/>
    <property type="match status" value="1"/>
</dbReference>
<keyword evidence="19" id="KW-1185">Reference proteome</keyword>
<dbReference type="SUPFAM" id="SSF54211">
    <property type="entry name" value="Ribosomal protein S5 domain 2-like"/>
    <property type="match status" value="1"/>
</dbReference>
<comment type="similarity">
    <text evidence="9 10 13 14">Belongs to the peptidase S16 family.</text>
</comment>
<name>B9XB79_PEDPL</name>
<dbReference type="EMBL" id="ABOX02000003">
    <property type="protein sequence ID" value="EEF62764.1"/>
    <property type="molecule type" value="Genomic_DNA"/>
</dbReference>
<dbReference type="SMART" id="SM00464">
    <property type="entry name" value="LON"/>
    <property type="match status" value="1"/>
</dbReference>
<keyword evidence="6 9" id="KW-0720">Serine protease</keyword>
<feature type="active site" evidence="9 11">
    <location>
        <position position="714"/>
    </location>
</feature>
<keyword evidence="4 9" id="KW-0547">Nucleotide-binding</keyword>
<keyword evidence="2 9" id="KW-0963">Cytoplasm</keyword>
<dbReference type="FunFam" id="3.40.50.300:FF:000382">
    <property type="entry name" value="Lon protease homolog 2, peroxisomal"/>
    <property type="match status" value="1"/>
</dbReference>
<comment type="caution">
    <text evidence="18">The sequence shown here is derived from an EMBL/GenBank/DDBJ whole genome shotgun (WGS) entry which is preliminary data.</text>
</comment>
<dbReference type="InterPro" id="IPR027417">
    <property type="entry name" value="P-loop_NTPase"/>
</dbReference>
<dbReference type="SUPFAM" id="SSF88697">
    <property type="entry name" value="PUA domain-like"/>
    <property type="match status" value="1"/>
</dbReference>
<keyword evidence="7 9" id="KW-0067">ATP-binding</keyword>
<evidence type="ECO:0000256" key="4">
    <source>
        <dbReference type="ARBA" id="ARBA00022741"/>
    </source>
</evidence>
<accession>B9XB79</accession>
<evidence type="ECO:0000256" key="15">
    <source>
        <dbReference type="SAM" id="MobiDB-lite"/>
    </source>
</evidence>
<dbReference type="InterPro" id="IPR003111">
    <property type="entry name" value="Lon_prtase_N"/>
</dbReference>
<dbReference type="Gene3D" id="1.10.8.60">
    <property type="match status" value="1"/>
</dbReference>
<dbReference type="GO" id="GO:0004252">
    <property type="term" value="F:serine-type endopeptidase activity"/>
    <property type="evidence" value="ECO:0007669"/>
    <property type="project" value="UniProtKB-UniRule"/>
</dbReference>
<dbReference type="GO" id="GO:0016887">
    <property type="term" value="F:ATP hydrolysis activity"/>
    <property type="evidence" value="ECO:0007669"/>
    <property type="project" value="UniProtKB-UniRule"/>
</dbReference>
<feature type="domain" description="Lon proteolytic" evidence="16">
    <location>
        <begin position="627"/>
        <end position="808"/>
    </location>
</feature>
<dbReference type="STRING" id="320771.Cflav_PD5399"/>
<comment type="function">
    <text evidence="9">ATP-dependent serine protease that mediates the selective degradation of mutant and abnormal proteins as well as certain short-lived regulatory proteins. Required for cellular homeostasis and for survival from DNA damage and developmental changes induced by stress. Degrades polypeptides processively to yield small peptide fragments that are 5 to 10 amino acids long. Binds to DNA in a double-stranded, site-specific manner.</text>
</comment>
<evidence type="ECO:0000256" key="5">
    <source>
        <dbReference type="ARBA" id="ARBA00022801"/>
    </source>
</evidence>
<feature type="region of interest" description="Disordered" evidence="15">
    <location>
        <begin position="1"/>
        <end position="21"/>
    </location>
</feature>
<dbReference type="Pfam" id="PF00004">
    <property type="entry name" value="AAA"/>
    <property type="match status" value="1"/>
</dbReference>
<comment type="subcellular location">
    <subcellularLocation>
        <location evidence="1 9 10">Cytoplasm</location>
    </subcellularLocation>
</comment>
<dbReference type="GO" id="GO:0006515">
    <property type="term" value="P:protein quality control for misfolded or incompletely synthesized proteins"/>
    <property type="evidence" value="ECO:0007669"/>
    <property type="project" value="UniProtKB-UniRule"/>
</dbReference>
<keyword evidence="5 9" id="KW-0378">Hydrolase</keyword>